<sequence>MYWIAVRFPNPLPVDTYGPLESPYLTPEDNQVSGFPSVGLVMLVRYSETPLGKYDELAIIPGEFDLRALVKEVSELKDERDHILEAFLKGKKKHMRITRIYVSQLATCWNGRHIWNVPKHLAAFDIHDSSTSVTAHVYPPISATDPTRLPNAKPFFSARFTKIPYLPSFPFSAKALTSLGMSDLLVQPPIPSHPDIGLLCGNEHWKRLQLGFRSTKGTSLCWVEVGKDVTERKEAGEGDSLLGKKQTKGSSRSEEGALEDCECRGSLSLFHETHAKDKYRNIRPKEIRKNVWSELSAVEAEGLRVWLHQPEQGLRLTPAANGTGETDWIQLFEIIRPNKTDVIPYLDHGSSEPPRYARVAIFHGSKLDETSTIDEYIVGPLPVSEQTTVEPLTYIYNSGRHRTPTRLASYLIFREWMKEFSLEIYDIAHDLFNFTIGPDGIPNFQLGSIDPFWMEDDRDVVWLGFYQDSAARSLLHQALYLKADVTGRNASEWKVLQWLYNGILYDDLESLKTAWRSPGFVKLPPNLDGDWTEIRPMSNPTGELPPPPKLKQSGPSRVFIDKSENFVSWLNFTFTIGFSQITAMTLFDIRIDGERIMYELGFQEAMAHYAGDDPKMSGTTYLDSSFSFGALLSELVPGYDCPEYADYLSTQFHKQEQLYERKNTICIFEKPMDYPLQRHTDHSYTASFTSTTLVVRSIATIGNYDYLIDYIFYVDGSIEVKVRASGYIQGAYALHNQLYGYKVHDALSTAMHDHVINFKADLDIGHSIPNSFQIVDITSREITYPWSNKPRRTMVLDARNLTSESQTSLLWPPNSAGMYLISSPESNAWGELRSYRILPGTGIGTPPHLTMRDSSNLQESARWSEHDIYVTRQHDTEPMSCSYLNGMTPGDPLVRFRDFLADNETLDNEDLVLWFNLGSHHVPNSGDIPNTVMIGSSSSVIFQPFNFFNRDRGIEWSRGVTIEHPEGDGVRWVPTADPPTSSTTSEINGRGPGYWERIPASNSDDHSDLRVRKSNTEENKCSSKSQQKIAFHGTPLTEEEQEEKHAGVKVMEGLRAFRGLRAGRMWGYMPIFRDLEIF</sequence>
<dbReference type="GO" id="GO:0009308">
    <property type="term" value="P:amine metabolic process"/>
    <property type="evidence" value="ECO:0007669"/>
    <property type="project" value="UniProtKB-UniRule"/>
</dbReference>
<dbReference type="Gene3D" id="3.10.450.40">
    <property type="match status" value="2"/>
</dbReference>
<comment type="PTM">
    <text evidence="8 9">Topaquinone (TPQ) is generated by copper-dependent autoxidation of a specific tyrosyl residue.</text>
</comment>
<evidence type="ECO:0000313" key="14">
    <source>
        <dbReference type="Proteomes" id="UP000053317"/>
    </source>
</evidence>
<evidence type="ECO:0000313" key="13">
    <source>
        <dbReference type="EMBL" id="KKY28535.1"/>
    </source>
</evidence>
<feature type="compositionally biased region" description="Basic and acidic residues" evidence="10">
    <location>
        <begin position="1003"/>
        <end position="1021"/>
    </location>
</feature>
<evidence type="ECO:0000259" key="12">
    <source>
        <dbReference type="Pfam" id="PF09248"/>
    </source>
</evidence>
<evidence type="ECO:0000256" key="1">
    <source>
        <dbReference type="ARBA" id="ARBA00001935"/>
    </source>
</evidence>
<dbReference type="EC" id="1.4.3.-" evidence="9"/>
<feature type="region of interest" description="Disordered" evidence="10">
    <location>
        <begin position="967"/>
        <end position="1036"/>
    </location>
</feature>
<feature type="region of interest" description="Disordered" evidence="10">
    <location>
        <begin position="535"/>
        <end position="554"/>
    </location>
</feature>
<evidence type="ECO:0000256" key="5">
    <source>
        <dbReference type="ARBA" id="ARBA00023002"/>
    </source>
</evidence>
<dbReference type="AlphaFoldDB" id="A0A0G2HJL4"/>
<accession>A0A0G2HJL4</accession>
<comment type="cofactor">
    <cofactor evidence="1">
        <name>Cu cation</name>
        <dbReference type="ChEBI" id="CHEBI:23378"/>
    </cofactor>
</comment>
<gene>
    <name evidence="13" type="ORF">UCRPC4_g00523</name>
</gene>
<reference evidence="13 14" key="2">
    <citation type="submission" date="2015-05" db="EMBL/GenBank/DDBJ databases">
        <authorList>
            <person name="Morales-Cruz A."/>
            <person name="Amrine K.C."/>
            <person name="Cantu D."/>
        </authorList>
    </citation>
    <scope>NUCLEOTIDE SEQUENCE [LARGE SCALE GENOMIC DNA]</scope>
    <source>
        <strain evidence="13">UCRPC4</strain>
    </source>
</reference>
<dbReference type="SUPFAM" id="SSF49998">
    <property type="entry name" value="Amine oxidase catalytic domain"/>
    <property type="match status" value="1"/>
</dbReference>
<protein>
    <recommendedName>
        <fullName evidence="9">Amine oxidase</fullName>
        <ecNumber evidence="9">1.4.3.-</ecNumber>
    </recommendedName>
</protein>
<dbReference type="InterPro" id="IPR036460">
    <property type="entry name" value="Cu_amine_oxidase_C_sf"/>
</dbReference>
<evidence type="ECO:0000256" key="3">
    <source>
        <dbReference type="ARBA" id="ARBA00022723"/>
    </source>
</evidence>
<reference evidence="13 14" key="1">
    <citation type="submission" date="2015-05" db="EMBL/GenBank/DDBJ databases">
        <title>Distinctive expansion of gene families associated with plant cell wall degradation and secondary metabolism in the genomes of grapevine trunk pathogens.</title>
        <authorList>
            <person name="Lawrence D.P."/>
            <person name="Travadon R."/>
            <person name="Rolshausen P.E."/>
            <person name="Baumgartner K."/>
        </authorList>
    </citation>
    <scope>NUCLEOTIDE SEQUENCE [LARGE SCALE GENOMIC DNA]</scope>
    <source>
        <strain evidence="13">UCRPC4</strain>
    </source>
</reference>
<dbReference type="InterPro" id="IPR016182">
    <property type="entry name" value="Cu_amine_oxidase_N-reg"/>
</dbReference>
<dbReference type="PANTHER" id="PTHR10638:SF20">
    <property type="entry name" value="AMINE OXIDASE"/>
    <property type="match status" value="1"/>
</dbReference>
<dbReference type="PANTHER" id="PTHR10638">
    <property type="entry name" value="COPPER AMINE OXIDASE"/>
    <property type="match status" value="1"/>
</dbReference>
<evidence type="ECO:0000259" key="11">
    <source>
        <dbReference type="Pfam" id="PF01179"/>
    </source>
</evidence>
<dbReference type="GO" id="GO:0005507">
    <property type="term" value="F:copper ion binding"/>
    <property type="evidence" value="ECO:0007669"/>
    <property type="project" value="InterPro"/>
</dbReference>
<evidence type="ECO:0000256" key="4">
    <source>
        <dbReference type="ARBA" id="ARBA00022772"/>
    </source>
</evidence>
<keyword evidence="5 9" id="KW-0560">Oxidoreductase</keyword>
<evidence type="ECO:0000256" key="6">
    <source>
        <dbReference type="ARBA" id="ARBA00023008"/>
    </source>
</evidence>
<dbReference type="Pfam" id="PF01179">
    <property type="entry name" value="Cu_amine_oxid"/>
    <property type="match status" value="1"/>
</dbReference>
<dbReference type="Gene3D" id="2.40.400.10">
    <property type="entry name" value="Acetoacetate decarboxylase-like"/>
    <property type="match status" value="1"/>
</dbReference>
<keyword evidence="3 9" id="KW-0479">Metal-binding</keyword>
<comment type="cofactor">
    <cofactor evidence="9">
        <name>Cu cation</name>
        <dbReference type="ChEBI" id="CHEBI:23378"/>
    </cofactor>
    <text evidence="9">Contains 1 topaquinone per subunit.</text>
</comment>
<dbReference type="PRINTS" id="PR00766">
    <property type="entry name" value="CUDAOXIDASE"/>
</dbReference>
<dbReference type="InterPro" id="IPR000269">
    <property type="entry name" value="Cu_amine_oxidase"/>
</dbReference>
<feature type="domain" description="DUF1965" evidence="12">
    <location>
        <begin position="472"/>
        <end position="535"/>
    </location>
</feature>
<dbReference type="SUPFAM" id="SSF54416">
    <property type="entry name" value="Amine oxidase N-terminal region"/>
    <property type="match status" value="2"/>
</dbReference>
<keyword evidence="14" id="KW-1185">Reference proteome</keyword>
<proteinExistence type="inferred from homology"/>
<comment type="similarity">
    <text evidence="2 9">Belongs to the copper/topaquinone oxidase family.</text>
</comment>
<dbReference type="Pfam" id="PF09248">
    <property type="entry name" value="DUF1965"/>
    <property type="match status" value="1"/>
</dbReference>
<dbReference type="SUPFAM" id="SSF160104">
    <property type="entry name" value="Acetoacetate decarboxylase-like"/>
    <property type="match status" value="1"/>
</dbReference>
<feature type="region of interest" description="Disordered" evidence="10">
    <location>
        <begin position="233"/>
        <end position="257"/>
    </location>
</feature>
<dbReference type="OrthoDB" id="3341590at2759"/>
<evidence type="ECO:0000256" key="7">
    <source>
        <dbReference type="PIRSR" id="PIRSR600269-50"/>
    </source>
</evidence>
<feature type="active site" description="Schiff-base intermediate with substrate; via topaquinone" evidence="7">
    <location>
        <position position="704"/>
    </location>
</feature>
<feature type="modified residue" description="2',4',5'-topaquinone" evidence="8">
    <location>
        <position position="704"/>
    </location>
</feature>
<name>A0A0G2HJL4_PHACM</name>
<organism evidence="13 14">
    <name type="scientific">Phaeomoniella chlamydospora</name>
    <name type="common">Phaeoacremonium chlamydosporum</name>
    <dbReference type="NCBI Taxonomy" id="158046"/>
    <lineage>
        <taxon>Eukaryota</taxon>
        <taxon>Fungi</taxon>
        <taxon>Dikarya</taxon>
        <taxon>Ascomycota</taxon>
        <taxon>Pezizomycotina</taxon>
        <taxon>Eurotiomycetes</taxon>
        <taxon>Chaetothyriomycetidae</taxon>
        <taxon>Phaeomoniellales</taxon>
        <taxon>Phaeomoniellaceae</taxon>
        <taxon>Phaeomoniella</taxon>
    </lineage>
</organism>
<feature type="active site" description="Proton acceptor" evidence="7">
    <location>
        <position position="623"/>
    </location>
</feature>
<dbReference type="Gene3D" id="2.70.98.20">
    <property type="entry name" value="Copper amine oxidase, catalytic domain"/>
    <property type="match status" value="1"/>
</dbReference>
<feature type="domain" description="Copper amine oxidase catalytic" evidence="11">
    <location>
        <begin position="563"/>
        <end position="952"/>
    </location>
</feature>
<comment type="caution">
    <text evidence="13">The sequence shown here is derived from an EMBL/GenBank/DDBJ whole genome shotgun (WGS) entry which is preliminary data.</text>
</comment>
<dbReference type="PROSITE" id="PS01164">
    <property type="entry name" value="COPPER_AMINE_OXID_1"/>
    <property type="match status" value="1"/>
</dbReference>
<evidence type="ECO:0000256" key="9">
    <source>
        <dbReference type="RuleBase" id="RU000672"/>
    </source>
</evidence>
<dbReference type="InterPro" id="IPR023375">
    <property type="entry name" value="ADC_dom_sf"/>
</dbReference>
<dbReference type="GO" id="GO:0008131">
    <property type="term" value="F:primary methylamine oxidase activity"/>
    <property type="evidence" value="ECO:0007669"/>
    <property type="project" value="InterPro"/>
</dbReference>
<dbReference type="InterPro" id="IPR015328">
    <property type="entry name" value="DUF1965"/>
</dbReference>
<keyword evidence="4 7" id="KW-0801">TPQ</keyword>
<evidence type="ECO:0000256" key="8">
    <source>
        <dbReference type="PIRSR" id="PIRSR600269-51"/>
    </source>
</evidence>
<evidence type="ECO:0000256" key="2">
    <source>
        <dbReference type="ARBA" id="ARBA00007983"/>
    </source>
</evidence>
<dbReference type="InterPro" id="IPR015798">
    <property type="entry name" value="Cu_amine_oxidase_C"/>
</dbReference>
<dbReference type="Proteomes" id="UP000053317">
    <property type="component" value="Unassembled WGS sequence"/>
</dbReference>
<dbReference type="GO" id="GO:0048038">
    <property type="term" value="F:quinone binding"/>
    <property type="evidence" value="ECO:0007669"/>
    <property type="project" value="InterPro"/>
</dbReference>
<dbReference type="InterPro" id="IPR049948">
    <property type="entry name" value="Cu_Am_ox_TPQ-bd"/>
</dbReference>
<dbReference type="GO" id="GO:0005886">
    <property type="term" value="C:plasma membrane"/>
    <property type="evidence" value="ECO:0007669"/>
    <property type="project" value="TreeGrafter"/>
</dbReference>
<keyword evidence="6 9" id="KW-0186">Copper</keyword>
<dbReference type="EMBL" id="LCWF01000012">
    <property type="protein sequence ID" value="KKY28535.1"/>
    <property type="molecule type" value="Genomic_DNA"/>
</dbReference>
<evidence type="ECO:0000256" key="10">
    <source>
        <dbReference type="SAM" id="MobiDB-lite"/>
    </source>
</evidence>